<sequence length="373" mass="41071">MSRSWQKKPTGFQFPSLMGYDKPLLFVLIGLLLYGLVAVFNSSIVTAFRDFGNQYHFLRDQAIFLSIGLVLMFSISLIDYHIWYKLAIPLLFITLILLLSVFIPGVGIHVLGAKRWLNIGFFTLQPTEFSKLVLVIYLSAWFTYKERGRFLPFLLLLGLVIGLVMLQPDLGTTVIISSLAVVLYFVSGIPVIHILVLIPIGIVVVGLLAISAPYRFARITSFLNPNQDPLGASYHVRQILIALGSGGWFGVGLGKSRQKYAYLPEANTDSIFAIIAEETGFLGAGLLILAMAFVAYRIFYLARQAPDRFGQLLACGIGSWFAIQTLINLGAMVVLLPLTGVPLPLISYGGSNLISLLIGFGILLNIGRQSKHK</sequence>
<evidence type="ECO:0000256" key="20">
    <source>
        <dbReference type="ARBA" id="ARBA00049902"/>
    </source>
</evidence>
<evidence type="ECO:0000256" key="17">
    <source>
        <dbReference type="ARBA" id="ARBA00041185"/>
    </source>
</evidence>
<feature type="transmembrane region" description="Helical" evidence="21">
    <location>
        <begin position="192"/>
        <end position="214"/>
    </location>
</feature>
<dbReference type="GO" id="GO:0051301">
    <property type="term" value="P:cell division"/>
    <property type="evidence" value="ECO:0007669"/>
    <property type="project" value="UniProtKB-KW"/>
</dbReference>
<dbReference type="PANTHER" id="PTHR30474">
    <property type="entry name" value="CELL CYCLE PROTEIN"/>
    <property type="match status" value="1"/>
</dbReference>
<dbReference type="PANTHER" id="PTHR30474:SF2">
    <property type="entry name" value="PEPTIDOGLYCAN GLYCOSYLTRANSFERASE FTSW-RELATED"/>
    <property type="match status" value="1"/>
</dbReference>
<keyword evidence="10 21" id="KW-1133">Transmembrane helix</keyword>
<feature type="transmembrane region" description="Helical" evidence="21">
    <location>
        <begin position="312"/>
        <end position="339"/>
    </location>
</feature>
<evidence type="ECO:0000256" key="8">
    <source>
        <dbReference type="ARBA" id="ARBA00022960"/>
    </source>
</evidence>
<evidence type="ECO:0000256" key="10">
    <source>
        <dbReference type="ARBA" id="ARBA00022989"/>
    </source>
</evidence>
<keyword evidence="6" id="KW-0808">Transferase</keyword>
<dbReference type="GO" id="GO:0032153">
    <property type="term" value="C:cell division site"/>
    <property type="evidence" value="ECO:0007669"/>
    <property type="project" value="TreeGrafter"/>
</dbReference>
<organism evidence="22 23">
    <name type="scientific">Candidatus Gottesmanbacteria bacterium GW2011_GWB1_43_11</name>
    <dbReference type="NCBI Taxonomy" id="1618446"/>
    <lineage>
        <taxon>Bacteria</taxon>
        <taxon>Candidatus Gottesmaniibacteriota</taxon>
    </lineage>
</organism>
<comment type="caution">
    <text evidence="22">The sequence shown here is derived from an EMBL/GenBank/DDBJ whole genome shotgun (WGS) entry which is preliminary data.</text>
</comment>
<dbReference type="GO" id="GO:0008360">
    <property type="term" value="P:regulation of cell shape"/>
    <property type="evidence" value="ECO:0007669"/>
    <property type="project" value="UniProtKB-KW"/>
</dbReference>
<evidence type="ECO:0000256" key="18">
    <source>
        <dbReference type="ARBA" id="ARBA00041418"/>
    </source>
</evidence>
<feature type="transmembrane region" description="Helical" evidence="21">
    <location>
        <begin position="63"/>
        <end position="83"/>
    </location>
</feature>
<keyword evidence="5" id="KW-0328">Glycosyltransferase</keyword>
<evidence type="ECO:0000256" key="7">
    <source>
        <dbReference type="ARBA" id="ARBA00022692"/>
    </source>
</evidence>
<comment type="pathway">
    <text evidence="2">Cell wall biogenesis; peptidoglycan biosynthesis.</text>
</comment>
<reference evidence="22 23" key="1">
    <citation type="journal article" date="2015" name="Nature">
        <title>rRNA introns, odd ribosomes, and small enigmatic genomes across a large radiation of phyla.</title>
        <authorList>
            <person name="Brown C.T."/>
            <person name="Hug L.A."/>
            <person name="Thomas B.C."/>
            <person name="Sharon I."/>
            <person name="Castelle C.J."/>
            <person name="Singh A."/>
            <person name="Wilkins M.J."/>
            <person name="Williams K.H."/>
            <person name="Banfield J.F."/>
        </authorList>
    </citation>
    <scope>NUCLEOTIDE SEQUENCE [LARGE SCALE GENOMIC DNA]</scope>
</reference>
<evidence type="ECO:0000256" key="12">
    <source>
        <dbReference type="ARBA" id="ARBA00023306"/>
    </source>
</evidence>
<dbReference type="EMBL" id="LCFD01000002">
    <property type="protein sequence ID" value="KKS87535.1"/>
    <property type="molecule type" value="Genomic_DNA"/>
</dbReference>
<keyword evidence="12" id="KW-0131">Cell cycle</keyword>
<dbReference type="Proteomes" id="UP000034050">
    <property type="component" value="Unassembled WGS sequence"/>
</dbReference>
<keyword evidence="4" id="KW-0132">Cell division</keyword>
<dbReference type="InterPro" id="IPR001182">
    <property type="entry name" value="FtsW/RodA"/>
</dbReference>
<keyword evidence="9" id="KW-0573">Peptidoglycan synthesis</keyword>
<evidence type="ECO:0000256" key="21">
    <source>
        <dbReference type="SAM" id="Phobius"/>
    </source>
</evidence>
<evidence type="ECO:0000256" key="5">
    <source>
        <dbReference type="ARBA" id="ARBA00022676"/>
    </source>
</evidence>
<dbReference type="NCBIfam" id="TIGR02614">
    <property type="entry name" value="ftsW"/>
    <property type="match status" value="1"/>
</dbReference>
<evidence type="ECO:0000256" key="4">
    <source>
        <dbReference type="ARBA" id="ARBA00022618"/>
    </source>
</evidence>
<comment type="catalytic activity">
    <reaction evidence="20">
        <text>[GlcNAc-(1-&gt;4)-Mur2Ac(oyl-L-Ala-gamma-D-Glu-L-Lys-D-Ala-D-Ala)](n)-di-trans,octa-cis-undecaprenyl diphosphate + beta-D-GlcNAc-(1-&gt;4)-Mur2Ac(oyl-L-Ala-gamma-D-Glu-L-Lys-D-Ala-D-Ala)-di-trans,octa-cis-undecaprenyl diphosphate = [GlcNAc-(1-&gt;4)-Mur2Ac(oyl-L-Ala-gamma-D-Glu-L-Lys-D-Ala-D-Ala)](n+1)-di-trans,octa-cis-undecaprenyl diphosphate + di-trans,octa-cis-undecaprenyl diphosphate + H(+)</text>
        <dbReference type="Rhea" id="RHEA:23708"/>
        <dbReference type="Rhea" id="RHEA-COMP:9602"/>
        <dbReference type="Rhea" id="RHEA-COMP:9603"/>
        <dbReference type="ChEBI" id="CHEBI:15378"/>
        <dbReference type="ChEBI" id="CHEBI:58405"/>
        <dbReference type="ChEBI" id="CHEBI:60033"/>
        <dbReference type="ChEBI" id="CHEBI:78435"/>
        <dbReference type="EC" id="2.4.99.28"/>
    </reaction>
</comment>
<evidence type="ECO:0000313" key="23">
    <source>
        <dbReference type="Proteomes" id="UP000034050"/>
    </source>
</evidence>
<dbReference type="AlphaFoldDB" id="A0A0G1CP50"/>
<evidence type="ECO:0000256" key="15">
    <source>
        <dbReference type="ARBA" id="ARBA00033270"/>
    </source>
</evidence>
<dbReference type="GO" id="GO:0005886">
    <property type="term" value="C:plasma membrane"/>
    <property type="evidence" value="ECO:0007669"/>
    <property type="project" value="UniProtKB-SubCell"/>
</dbReference>
<feature type="transmembrane region" description="Helical" evidence="21">
    <location>
        <begin position="345"/>
        <end position="366"/>
    </location>
</feature>
<comment type="subcellular location">
    <subcellularLocation>
        <location evidence="1">Cell membrane</location>
        <topology evidence="1">Multi-pass membrane protein</topology>
    </subcellularLocation>
</comment>
<feature type="transmembrane region" description="Helical" evidence="21">
    <location>
        <begin position="119"/>
        <end position="141"/>
    </location>
</feature>
<feature type="transmembrane region" description="Helical" evidence="21">
    <location>
        <begin position="153"/>
        <end position="186"/>
    </location>
</feature>
<evidence type="ECO:0000256" key="2">
    <source>
        <dbReference type="ARBA" id="ARBA00004752"/>
    </source>
</evidence>
<evidence type="ECO:0000256" key="6">
    <source>
        <dbReference type="ARBA" id="ARBA00022679"/>
    </source>
</evidence>
<gene>
    <name evidence="22" type="ORF">UV61_C0002G0256</name>
</gene>
<accession>A0A0G1CP50</accession>
<dbReference type="GO" id="GO:0015648">
    <property type="term" value="F:lipid-linked peptidoglycan transporter activity"/>
    <property type="evidence" value="ECO:0007669"/>
    <property type="project" value="TreeGrafter"/>
</dbReference>
<proteinExistence type="inferred from homology"/>
<evidence type="ECO:0000256" key="14">
    <source>
        <dbReference type="ARBA" id="ARBA00032370"/>
    </source>
</evidence>
<evidence type="ECO:0000256" key="16">
    <source>
        <dbReference type="ARBA" id="ARBA00038053"/>
    </source>
</evidence>
<dbReference type="GO" id="GO:0071555">
    <property type="term" value="P:cell wall organization"/>
    <property type="evidence" value="ECO:0007669"/>
    <property type="project" value="UniProtKB-KW"/>
</dbReference>
<keyword evidence="3" id="KW-1003">Cell membrane</keyword>
<evidence type="ECO:0000256" key="1">
    <source>
        <dbReference type="ARBA" id="ARBA00004651"/>
    </source>
</evidence>
<dbReference type="GO" id="GO:0008955">
    <property type="term" value="F:peptidoglycan glycosyltransferase activity"/>
    <property type="evidence" value="ECO:0007669"/>
    <property type="project" value="UniProtKB-EC"/>
</dbReference>
<dbReference type="GO" id="GO:0009252">
    <property type="term" value="P:peptidoglycan biosynthetic process"/>
    <property type="evidence" value="ECO:0007669"/>
    <property type="project" value="UniProtKB-KW"/>
</dbReference>
<comment type="similarity">
    <text evidence="16">Belongs to the SEDS family. FtsW subfamily.</text>
</comment>
<dbReference type="InterPro" id="IPR013437">
    <property type="entry name" value="FtsW"/>
</dbReference>
<dbReference type="STRING" id="1618446.UV61_C0002G0256"/>
<evidence type="ECO:0000313" key="22">
    <source>
        <dbReference type="EMBL" id="KKS87535.1"/>
    </source>
</evidence>
<feature type="transmembrane region" description="Helical" evidence="21">
    <location>
        <begin position="90"/>
        <end position="113"/>
    </location>
</feature>
<keyword evidence="8" id="KW-0133">Cell shape</keyword>
<keyword evidence="11 21" id="KW-0472">Membrane</keyword>
<dbReference type="Pfam" id="PF01098">
    <property type="entry name" value="FTSW_RODA_SPOVE"/>
    <property type="match status" value="1"/>
</dbReference>
<keyword evidence="13" id="KW-0961">Cell wall biogenesis/degradation</keyword>
<evidence type="ECO:0000256" key="11">
    <source>
        <dbReference type="ARBA" id="ARBA00023136"/>
    </source>
</evidence>
<keyword evidence="7 21" id="KW-0812">Transmembrane</keyword>
<protein>
    <recommendedName>
        <fullName evidence="17">Probable peptidoglycan glycosyltransferase FtsW</fullName>
        <ecNumber evidence="19">2.4.99.28</ecNumber>
    </recommendedName>
    <alternativeName>
        <fullName evidence="18">Cell division protein FtsW</fullName>
    </alternativeName>
    <alternativeName>
        <fullName evidence="15">Cell wall polymerase</fullName>
    </alternativeName>
    <alternativeName>
        <fullName evidence="14">Peptidoglycan polymerase</fullName>
    </alternativeName>
</protein>
<evidence type="ECO:0000256" key="3">
    <source>
        <dbReference type="ARBA" id="ARBA00022475"/>
    </source>
</evidence>
<feature type="transmembrane region" description="Helical" evidence="21">
    <location>
        <begin position="271"/>
        <end position="300"/>
    </location>
</feature>
<name>A0A0G1CP50_9BACT</name>
<evidence type="ECO:0000256" key="9">
    <source>
        <dbReference type="ARBA" id="ARBA00022984"/>
    </source>
</evidence>
<dbReference type="EC" id="2.4.99.28" evidence="19"/>
<evidence type="ECO:0000256" key="13">
    <source>
        <dbReference type="ARBA" id="ARBA00023316"/>
    </source>
</evidence>
<evidence type="ECO:0000256" key="19">
    <source>
        <dbReference type="ARBA" id="ARBA00044770"/>
    </source>
</evidence>